<feature type="transmembrane region" description="Helical" evidence="8">
    <location>
        <begin position="7"/>
        <end position="34"/>
    </location>
</feature>
<evidence type="ECO:0000313" key="10">
    <source>
        <dbReference type="Proteomes" id="UP000229972"/>
    </source>
</evidence>
<proteinExistence type="inferred from homology"/>
<feature type="transmembrane region" description="Helical" evidence="8">
    <location>
        <begin position="193"/>
        <end position="214"/>
    </location>
</feature>
<dbReference type="PANTHER" id="PTHR30269">
    <property type="entry name" value="TRANSMEMBRANE PROTEIN YFCA"/>
    <property type="match status" value="1"/>
</dbReference>
<dbReference type="InterPro" id="IPR002781">
    <property type="entry name" value="TM_pro_TauE-like"/>
</dbReference>
<dbReference type="PANTHER" id="PTHR30269:SF37">
    <property type="entry name" value="MEMBRANE TRANSPORTER PROTEIN"/>
    <property type="match status" value="1"/>
</dbReference>
<feature type="transmembrane region" description="Helical" evidence="8">
    <location>
        <begin position="40"/>
        <end position="60"/>
    </location>
</feature>
<evidence type="ECO:0000256" key="2">
    <source>
        <dbReference type="ARBA" id="ARBA00009142"/>
    </source>
</evidence>
<comment type="caution">
    <text evidence="9">The sequence shown here is derived from an EMBL/GenBank/DDBJ whole genome shotgun (WGS) entry which is preliminary data.</text>
</comment>
<dbReference type="InterPro" id="IPR052017">
    <property type="entry name" value="TSUP"/>
</dbReference>
<feature type="transmembrane region" description="Helical" evidence="8">
    <location>
        <begin position="72"/>
        <end position="91"/>
    </location>
</feature>
<evidence type="ECO:0000256" key="3">
    <source>
        <dbReference type="ARBA" id="ARBA00022448"/>
    </source>
</evidence>
<keyword evidence="7 8" id="KW-0472">Membrane</keyword>
<evidence type="ECO:0000256" key="7">
    <source>
        <dbReference type="ARBA" id="ARBA00023136"/>
    </source>
</evidence>
<dbReference type="AlphaFoldDB" id="A0A2H0V8M5"/>
<keyword evidence="3" id="KW-0813">Transport</keyword>
<evidence type="ECO:0000256" key="6">
    <source>
        <dbReference type="ARBA" id="ARBA00022989"/>
    </source>
</evidence>
<gene>
    <name evidence="9" type="ORF">COT93_02310</name>
</gene>
<feature type="transmembrane region" description="Helical" evidence="8">
    <location>
        <begin position="168"/>
        <end position="186"/>
    </location>
</feature>
<feature type="transmembrane region" description="Helical" evidence="8">
    <location>
        <begin position="97"/>
        <end position="114"/>
    </location>
</feature>
<sequence length="243" mass="27000">MEIFYIIIIFILSGLALELTGFGVATVSMSLLLLFLDPLLAIPLVAIAALVATGFLAWRIKEKNTWKRIKPLFIGVIFGVPLGVLMLSYINHDLLKLSIAIFFVIYSIYGLFFSKFKTAIFNKNKITSAIIGFLAGFFNSTVNIDGPLVALYESSDIKKNTNGYKDAIATYMFFTGILTVSGHLLAGRITKELIFLLPYVIPALIIGIFIGHKLFSKINGASLKKIIYFFVLFSGLIIFIKYL</sequence>
<dbReference type="EMBL" id="PFAL01000021">
    <property type="protein sequence ID" value="PIR95432.1"/>
    <property type="molecule type" value="Genomic_DNA"/>
</dbReference>
<name>A0A2H0V8M5_9BACT</name>
<evidence type="ECO:0000256" key="4">
    <source>
        <dbReference type="ARBA" id="ARBA00022475"/>
    </source>
</evidence>
<reference evidence="10" key="1">
    <citation type="submission" date="2017-09" db="EMBL/GenBank/DDBJ databases">
        <title>Depth-based differentiation of microbial function through sediment-hosted aquifers and enrichment of novel symbionts in the deep terrestrial subsurface.</title>
        <authorList>
            <person name="Probst A.J."/>
            <person name="Ladd B."/>
            <person name="Jarett J.K."/>
            <person name="Geller-Mcgrath D.E."/>
            <person name="Sieber C.M.K."/>
            <person name="Emerson J.B."/>
            <person name="Anantharaman K."/>
            <person name="Thomas B.C."/>
            <person name="Malmstrom R."/>
            <person name="Stieglmeier M."/>
            <person name="Klingl A."/>
            <person name="Woyke T."/>
            <person name="Ryan C.M."/>
            <person name="Banfield J.F."/>
        </authorList>
    </citation>
    <scope>NUCLEOTIDE SEQUENCE [LARGE SCALE GENOMIC DNA]</scope>
</reference>
<dbReference type="GO" id="GO:0005886">
    <property type="term" value="C:plasma membrane"/>
    <property type="evidence" value="ECO:0007669"/>
    <property type="project" value="UniProtKB-SubCell"/>
</dbReference>
<keyword evidence="4 8" id="KW-1003">Cell membrane</keyword>
<feature type="transmembrane region" description="Helical" evidence="8">
    <location>
        <begin position="226"/>
        <end position="242"/>
    </location>
</feature>
<protein>
    <recommendedName>
        <fullName evidence="8">Probable membrane transporter protein</fullName>
    </recommendedName>
</protein>
<evidence type="ECO:0000256" key="5">
    <source>
        <dbReference type="ARBA" id="ARBA00022692"/>
    </source>
</evidence>
<evidence type="ECO:0000256" key="8">
    <source>
        <dbReference type="RuleBase" id="RU363041"/>
    </source>
</evidence>
<organism evidence="9 10">
    <name type="scientific">Candidatus Falkowbacteria bacterium CG10_big_fil_rev_8_21_14_0_10_37_18</name>
    <dbReference type="NCBI Taxonomy" id="1974562"/>
    <lineage>
        <taxon>Bacteria</taxon>
        <taxon>Candidatus Falkowiibacteriota</taxon>
    </lineage>
</organism>
<evidence type="ECO:0000256" key="1">
    <source>
        <dbReference type="ARBA" id="ARBA00004651"/>
    </source>
</evidence>
<comment type="subcellular location">
    <subcellularLocation>
        <location evidence="1 8">Cell membrane</location>
        <topology evidence="1 8">Multi-pass membrane protein</topology>
    </subcellularLocation>
</comment>
<accession>A0A2H0V8M5</accession>
<keyword evidence="6 8" id="KW-1133">Transmembrane helix</keyword>
<evidence type="ECO:0000313" key="9">
    <source>
        <dbReference type="EMBL" id="PIR95432.1"/>
    </source>
</evidence>
<keyword evidence="5 8" id="KW-0812">Transmembrane</keyword>
<comment type="similarity">
    <text evidence="2 8">Belongs to the 4-toluene sulfonate uptake permease (TSUP) (TC 2.A.102) family.</text>
</comment>
<dbReference type="Pfam" id="PF01925">
    <property type="entry name" value="TauE"/>
    <property type="match status" value="1"/>
</dbReference>
<feature type="transmembrane region" description="Helical" evidence="8">
    <location>
        <begin position="126"/>
        <end position="148"/>
    </location>
</feature>
<dbReference type="Proteomes" id="UP000229972">
    <property type="component" value="Unassembled WGS sequence"/>
</dbReference>